<dbReference type="InterPro" id="IPR003582">
    <property type="entry name" value="ShKT_dom"/>
</dbReference>
<dbReference type="InterPro" id="IPR034035">
    <property type="entry name" value="Astacin-like_dom"/>
</dbReference>
<comment type="caution">
    <text evidence="11">Lacks conserved residue(s) required for the propagation of feature annotation.</text>
</comment>
<keyword evidence="3 12" id="KW-0479">Metal-binding</keyword>
<evidence type="ECO:0000313" key="17">
    <source>
        <dbReference type="WBParaSite" id="HCON_00022790-00001"/>
    </source>
</evidence>
<dbReference type="InterPro" id="IPR024079">
    <property type="entry name" value="MetalloPept_cat_dom_sf"/>
</dbReference>
<dbReference type="CDD" id="cd04280">
    <property type="entry name" value="ZnMc_astacin_like"/>
    <property type="match status" value="1"/>
</dbReference>
<keyword evidence="10" id="KW-0325">Glycoprotein</keyword>
<dbReference type="PANTHER" id="PTHR10127:SF897">
    <property type="entry name" value="ZINC METALLOPROTEINASE NAS-15"/>
    <property type="match status" value="1"/>
</dbReference>
<dbReference type="PROSITE" id="PS51670">
    <property type="entry name" value="SHKT"/>
    <property type="match status" value="2"/>
</dbReference>
<keyword evidence="2 12" id="KW-0645">Protease</keyword>
<evidence type="ECO:0000256" key="10">
    <source>
        <dbReference type="ARBA" id="ARBA00023180"/>
    </source>
</evidence>
<keyword evidence="7 12" id="KW-0482">Metalloprotease</keyword>
<comment type="function">
    <text evidence="1">Metalloprotease.</text>
</comment>
<dbReference type="GO" id="GO:0008270">
    <property type="term" value="F:zinc ion binding"/>
    <property type="evidence" value="ECO:0007669"/>
    <property type="project" value="UniProtKB-UniRule"/>
</dbReference>
<evidence type="ECO:0000259" key="15">
    <source>
        <dbReference type="PROSITE" id="PS51864"/>
    </source>
</evidence>
<keyword evidence="8" id="KW-0865">Zymogen</keyword>
<dbReference type="Gene3D" id="3.40.390.10">
    <property type="entry name" value="Collagenase (Catalytic Domain)"/>
    <property type="match status" value="1"/>
</dbReference>
<dbReference type="GO" id="GO:0004222">
    <property type="term" value="F:metalloendopeptidase activity"/>
    <property type="evidence" value="ECO:0007669"/>
    <property type="project" value="UniProtKB-UniRule"/>
</dbReference>
<evidence type="ECO:0000256" key="6">
    <source>
        <dbReference type="ARBA" id="ARBA00022833"/>
    </source>
</evidence>
<dbReference type="OrthoDB" id="291007at2759"/>
<accession>A0A7I4XY75</accession>
<evidence type="ECO:0000256" key="7">
    <source>
        <dbReference type="ARBA" id="ARBA00023049"/>
    </source>
</evidence>
<evidence type="ECO:0000256" key="1">
    <source>
        <dbReference type="ARBA" id="ARBA00002657"/>
    </source>
</evidence>
<sequence>MAKWSHSIHHQQSVQQLQSRSQIAASMQEYSTHTCIKWVPKTSNDVNYVYIFPDRGCYSMVGKIGGKQSLSLGAGCIQKGIIIHELMHAVGFFHEQSRTDRDDYITILWNNIQPGMQGQFEKYGQGTIQTLGVNYDYSSIMHYGSKAFSRNGQPTMVPKQKGAQIGQRGGFSKSDIYKLNKLYGCPQDGTKPESTTATATTTVTTPEIKTTTPAVVTTTLPPTTTTPVLTPITLPASVCRNLRGDCDALRDDGPGPTPLPILPTSSTGDCEDLRVDCLALVSQKYCRISESFMKKYCAKSCGFCFKPPPTDATKAGTALPIWTTNPPFITFWRTSTPTPSSKPTSLSTVEPSTSRTCKDVKHFCHHWKMAGFCEGIFMDYMKKNCAESCGTC</sequence>
<feature type="binding site" evidence="12">
    <location>
        <position position="84"/>
    </location>
    <ligand>
        <name>Zn(2+)</name>
        <dbReference type="ChEBI" id="CHEBI:29105"/>
        <note>catalytic</note>
    </ligand>
</feature>
<evidence type="ECO:0000256" key="8">
    <source>
        <dbReference type="ARBA" id="ARBA00023145"/>
    </source>
</evidence>
<dbReference type="SUPFAM" id="SSF55486">
    <property type="entry name" value="Metalloproteases ('zincins'), catalytic domain"/>
    <property type="match status" value="1"/>
</dbReference>
<dbReference type="OMA" id="GFCEGIF"/>
<evidence type="ECO:0000256" key="9">
    <source>
        <dbReference type="ARBA" id="ARBA00023157"/>
    </source>
</evidence>
<dbReference type="SMART" id="SM00254">
    <property type="entry name" value="ShKT"/>
    <property type="match status" value="2"/>
</dbReference>
<dbReference type="FunFam" id="3.40.390.10:FF:000015">
    <property type="entry name" value="Meprin A subunit"/>
    <property type="match status" value="1"/>
</dbReference>
<evidence type="ECO:0000256" key="4">
    <source>
        <dbReference type="ARBA" id="ARBA00022729"/>
    </source>
</evidence>
<organism evidence="16 17">
    <name type="scientific">Haemonchus contortus</name>
    <name type="common">Barber pole worm</name>
    <dbReference type="NCBI Taxonomy" id="6289"/>
    <lineage>
        <taxon>Eukaryota</taxon>
        <taxon>Metazoa</taxon>
        <taxon>Ecdysozoa</taxon>
        <taxon>Nematoda</taxon>
        <taxon>Chromadorea</taxon>
        <taxon>Rhabditida</taxon>
        <taxon>Rhabditina</taxon>
        <taxon>Rhabditomorpha</taxon>
        <taxon>Strongyloidea</taxon>
        <taxon>Trichostrongylidae</taxon>
        <taxon>Haemonchus</taxon>
    </lineage>
</organism>
<feature type="domain" description="ShKT" evidence="14">
    <location>
        <begin position="357"/>
        <end position="392"/>
    </location>
</feature>
<feature type="binding site" evidence="12">
    <location>
        <position position="94"/>
    </location>
    <ligand>
        <name>Zn(2+)</name>
        <dbReference type="ChEBI" id="CHEBI:29105"/>
        <note>catalytic</note>
    </ligand>
</feature>
<dbReference type="InterPro" id="IPR006026">
    <property type="entry name" value="Peptidase_Metallo"/>
</dbReference>
<reference evidence="17" key="1">
    <citation type="submission" date="2020-12" db="UniProtKB">
        <authorList>
            <consortium name="WormBaseParasite"/>
        </authorList>
    </citation>
    <scope>IDENTIFICATION</scope>
    <source>
        <strain evidence="17">MHco3</strain>
    </source>
</reference>
<evidence type="ECO:0000256" key="13">
    <source>
        <dbReference type="RuleBase" id="RU361183"/>
    </source>
</evidence>
<evidence type="ECO:0000256" key="11">
    <source>
        <dbReference type="PROSITE-ProRule" id="PRU01005"/>
    </source>
</evidence>
<dbReference type="Gene3D" id="1.10.10.1940">
    <property type="match status" value="2"/>
</dbReference>
<dbReference type="Pfam" id="PF01400">
    <property type="entry name" value="Astacin"/>
    <property type="match status" value="1"/>
</dbReference>
<keyword evidence="4" id="KW-0732">Signal</keyword>
<evidence type="ECO:0000313" key="16">
    <source>
        <dbReference type="Proteomes" id="UP000025227"/>
    </source>
</evidence>
<keyword evidence="5 12" id="KW-0378">Hydrolase</keyword>
<dbReference type="PROSITE" id="PS51864">
    <property type="entry name" value="ASTACIN"/>
    <property type="match status" value="1"/>
</dbReference>
<dbReference type="PANTHER" id="PTHR10127">
    <property type="entry name" value="DISCOIDIN, CUB, EGF, LAMININ , AND ZINC METALLOPROTEASE DOMAIN CONTAINING"/>
    <property type="match status" value="1"/>
</dbReference>
<dbReference type="Proteomes" id="UP000025227">
    <property type="component" value="Unplaced"/>
</dbReference>
<evidence type="ECO:0000256" key="5">
    <source>
        <dbReference type="ARBA" id="ARBA00022801"/>
    </source>
</evidence>
<feature type="disulfide bond" evidence="11">
    <location>
        <begin position="270"/>
        <end position="304"/>
    </location>
</feature>
<feature type="binding site" evidence="12">
    <location>
        <position position="88"/>
    </location>
    <ligand>
        <name>Zn(2+)</name>
        <dbReference type="ChEBI" id="CHEBI:29105"/>
        <note>catalytic</note>
    </ligand>
</feature>
<dbReference type="SMART" id="SM00235">
    <property type="entry name" value="ZnMc"/>
    <property type="match status" value="1"/>
</dbReference>
<dbReference type="Pfam" id="PF01549">
    <property type="entry name" value="ShK"/>
    <property type="match status" value="2"/>
</dbReference>
<name>A0A7I4XY75_HAECO</name>
<keyword evidence="6 12" id="KW-0862">Zinc</keyword>
<comment type="cofactor">
    <cofactor evidence="12 13">
        <name>Zn(2+)</name>
        <dbReference type="ChEBI" id="CHEBI:29105"/>
    </cofactor>
    <text evidence="12 13">Binds 1 zinc ion per subunit.</text>
</comment>
<protein>
    <recommendedName>
        <fullName evidence="13">Metalloendopeptidase</fullName>
        <ecNumber evidence="13">3.4.24.-</ecNumber>
    </recommendedName>
</protein>
<dbReference type="WBParaSite" id="HCON_00022790-00001">
    <property type="protein sequence ID" value="HCON_00022790-00001"/>
    <property type="gene ID" value="HCON_00022790"/>
</dbReference>
<keyword evidence="16" id="KW-1185">Reference proteome</keyword>
<dbReference type="AlphaFoldDB" id="A0A7I4XY75"/>
<evidence type="ECO:0000259" key="14">
    <source>
        <dbReference type="PROSITE" id="PS51670"/>
    </source>
</evidence>
<feature type="active site" evidence="12">
    <location>
        <position position="85"/>
    </location>
</feature>
<dbReference type="InterPro" id="IPR001506">
    <property type="entry name" value="Peptidase_M12A"/>
</dbReference>
<feature type="domain" description="Peptidase M12A" evidence="15">
    <location>
        <begin position="1"/>
        <end position="186"/>
    </location>
</feature>
<keyword evidence="9 11" id="KW-1015">Disulfide bond</keyword>
<evidence type="ECO:0000256" key="2">
    <source>
        <dbReference type="ARBA" id="ARBA00022670"/>
    </source>
</evidence>
<evidence type="ECO:0000256" key="12">
    <source>
        <dbReference type="PROSITE-ProRule" id="PRU01211"/>
    </source>
</evidence>
<feature type="domain" description="ShKT" evidence="14">
    <location>
        <begin position="270"/>
        <end position="304"/>
    </location>
</feature>
<evidence type="ECO:0000256" key="3">
    <source>
        <dbReference type="ARBA" id="ARBA00022723"/>
    </source>
</evidence>
<dbReference type="GO" id="GO:0006508">
    <property type="term" value="P:proteolysis"/>
    <property type="evidence" value="ECO:0007669"/>
    <property type="project" value="UniProtKB-KW"/>
</dbReference>
<dbReference type="EC" id="3.4.24.-" evidence="13"/>
<dbReference type="PRINTS" id="PR00480">
    <property type="entry name" value="ASTACIN"/>
</dbReference>
<proteinExistence type="predicted"/>